<evidence type="ECO:0000313" key="5">
    <source>
        <dbReference type="EnsemblMetazoa" id="XP_038060457.1"/>
    </source>
</evidence>
<dbReference type="GO" id="GO:0008270">
    <property type="term" value="F:zinc ion binding"/>
    <property type="evidence" value="ECO:0007669"/>
    <property type="project" value="TreeGrafter"/>
</dbReference>
<evidence type="ECO:0000256" key="3">
    <source>
        <dbReference type="SAM" id="Phobius"/>
    </source>
</evidence>
<sequence length="243" mass="27065">MGADDERLNQMEISEGESYPEKQGGIYCRKSQIAAFVVLAILATTGVGLMAGLLPQCDVPPAEPIKGTSAKPPTKTTKMPPMMTTKQSMMTTKQSMMTTDEPMTTSAPCNDPWCNLRLPSAIYPEHYKLLLYPDLETANFTGTVDIDIVVNETIRFPRLHIKEMIILSSEIRPAVDSGSTPAPPLAVARPPFDYVPNQFYVMEMAQDLQPGNYVWSLEFQGYLQPNRVGFYLSTYINDKGEKR</sequence>
<dbReference type="PANTHER" id="PTHR11533:SF276">
    <property type="entry name" value="GLUTAMYL AMINOPEPTIDASE"/>
    <property type="match status" value="1"/>
</dbReference>
<reference evidence="5" key="1">
    <citation type="submission" date="2022-11" db="UniProtKB">
        <authorList>
            <consortium name="EnsemblMetazoa"/>
        </authorList>
    </citation>
    <scope>IDENTIFICATION</scope>
</reference>
<dbReference type="OMA" id="TSAPCND"/>
<dbReference type="RefSeq" id="XP_038060457.1">
    <property type="nucleotide sequence ID" value="XM_038204529.1"/>
</dbReference>
<dbReference type="AlphaFoldDB" id="A0A914A9D3"/>
<dbReference type="Proteomes" id="UP000887568">
    <property type="component" value="Unplaced"/>
</dbReference>
<feature type="compositionally biased region" description="Low complexity" evidence="2">
    <location>
        <begin position="71"/>
        <end position="89"/>
    </location>
</feature>
<evidence type="ECO:0000256" key="1">
    <source>
        <dbReference type="ARBA" id="ARBA00022438"/>
    </source>
</evidence>
<evidence type="ECO:0000256" key="2">
    <source>
        <dbReference type="SAM" id="MobiDB-lite"/>
    </source>
</evidence>
<keyword evidence="1" id="KW-0645">Protease</keyword>
<dbReference type="Pfam" id="PF17900">
    <property type="entry name" value="Peptidase_M1_N"/>
    <property type="match status" value="1"/>
</dbReference>
<keyword evidence="1" id="KW-0031">Aminopeptidase</keyword>
<dbReference type="GO" id="GO:0070006">
    <property type="term" value="F:metalloaminopeptidase activity"/>
    <property type="evidence" value="ECO:0007669"/>
    <property type="project" value="TreeGrafter"/>
</dbReference>
<dbReference type="GO" id="GO:0016020">
    <property type="term" value="C:membrane"/>
    <property type="evidence" value="ECO:0007669"/>
    <property type="project" value="TreeGrafter"/>
</dbReference>
<keyword evidence="6" id="KW-1185">Reference proteome</keyword>
<dbReference type="GO" id="GO:0006508">
    <property type="term" value="P:proteolysis"/>
    <property type="evidence" value="ECO:0007669"/>
    <property type="project" value="TreeGrafter"/>
</dbReference>
<organism evidence="5 6">
    <name type="scientific">Patiria miniata</name>
    <name type="common">Bat star</name>
    <name type="synonym">Asterina miniata</name>
    <dbReference type="NCBI Taxonomy" id="46514"/>
    <lineage>
        <taxon>Eukaryota</taxon>
        <taxon>Metazoa</taxon>
        <taxon>Echinodermata</taxon>
        <taxon>Eleutherozoa</taxon>
        <taxon>Asterozoa</taxon>
        <taxon>Asteroidea</taxon>
        <taxon>Valvatacea</taxon>
        <taxon>Valvatida</taxon>
        <taxon>Asterinidae</taxon>
        <taxon>Patiria</taxon>
    </lineage>
</organism>
<keyword evidence="3" id="KW-0472">Membrane</keyword>
<dbReference type="GO" id="GO:0043171">
    <property type="term" value="P:peptide catabolic process"/>
    <property type="evidence" value="ECO:0007669"/>
    <property type="project" value="TreeGrafter"/>
</dbReference>
<dbReference type="SUPFAM" id="SSF63737">
    <property type="entry name" value="Leukotriene A4 hydrolase N-terminal domain"/>
    <property type="match status" value="1"/>
</dbReference>
<dbReference type="InterPro" id="IPR045357">
    <property type="entry name" value="Aminopeptidase_N-like_N"/>
</dbReference>
<evidence type="ECO:0000259" key="4">
    <source>
        <dbReference type="Pfam" id="PF17900"/>
    </source>
</evidence>
<dbReference type="PANTHER" id="PTHR11533">
    <property type="entry name" value="PROTEASE M1 ZINC METALLOPROTEASE"/>
    <property type="match status" value="1"/>
</dbReference>
<dbReference type="OrthoDB" id="6420978at2759"/>
<dbReference type="Gene3D" id="2.60.40.1730">
    <property type="entry name" value="tricorn interacting facor f3 domain"/>
    <property type="match status" value="1"/>
</dbReference>
<keyword evidence="3" id="KW-1133">Transmembrane helix</keyword>
<name>A0A914A9D3_PATMI</name>
<dbReference type="GO" id="GO:0005615">
    <property type="term" value="C:extracellular space"/>
    <property type="evidence" value="ECO:0007669"/>
    <property type="project" value="TreeGrafter"/>
</dbReference>
<accession>A0A914A9D3</accession>
<dbReference type="GO" id="GO:0005737">
    <property type="term" value="C:cytoplasm"/>
    <property type="evidence" value="ECO:0007669"/>
    <property type="project" value="TreeGrafter"/>
</dbReference>
<keyword evidence="3" id="KW-0812">Transmembrane</keyword>
<evidence type="ECO:0000313" key="6">
    <source>
        <dbReference type="Proteomes" id="UP000887568"/>
    </source>
</evidence>
<feature type="transmembrane region" description="Helical" evidence="3">
    <location>
        <begin position="33"/>
        <end position="54"/>
    </location>
</feature>
<dbReference type="GeneID" id="119731350"/>
<dbReference type="InterPro" id="IPR042097">
    <property type="entry name" value="Aminopeptidase_N-like_N_sf"/>
</dbReference>
<dbReference type="GO" id="GO:0042277">
    <property type="term" value="F:peptide binding"/>
    <property type="evidence" value="ECO:0007669"/>
    <property type="project" value="TreeGrafter"/>
</dbReference>
<dbReference type="EnsemblMetazoa" id="XM_038204529.1">
    <property type="protein sequence ID" value="XP_038060457.1"/>
    <property type="gene ID" value="LOC119731350"/>
</dbReference>
<dbReference type="InterPro" id="IPR050344">
    <property type="entry name" value="Peptidase_M1_aminopeptidases"/>
</dbReference>
<protein>
    <recommendedName>
        <fullName evidence="4">Aminopeptidase N-like N-terminal domain-containing protein</fullName>
    </recommendedName>
</protein>
<feature type="domain" description="Aminopeptidase N-like N-terminal" evidence="4">
    <location>
        <begin position="124"/>
        <end position="242"/>
    </location>
</feature>
<proteinExistence type="predicted"/>
<feature type="region of interest" description="Disordered" evidence="2">
    <location>
        <begin position="64"/>
        <end position="89"/>
    </location>
</feature>
<keyword evidence="1" id="KW-0378">Hydrolase</keyword>
<feature type="region of interest" description="Disordered" evidence="2">
    <location>
        <begin position="1"/>
        <end position="21"/>
    </location>
</feature>